<proteinExistence type="predicted"/>
<evidence type="ECO:0000313" key="4">
    <source>
        <dbReference type="EMBL" id="RCK79724.1"/>
    </source>
</evidence>
<dbReference type="NCBIfam" id="NF005507">
    <property type="entry name" value="PRK07119.1"/>
    <property type="match status" value="1"/>
</dbReference>
<evidence type="ECO:0000259" key="2">
    <source>
        <dbReference type="Pfam" id="PF01855"/>
    </source>
</evidence>
<gene>
    <name evidence="4" type="ORF">OZSIB_4196</name>
</gene>
<keyword evidence="1" id="KW-0560">Oxidoreductase</keyword>
<accession>A0A367ZNM0</accession>
<dbReference type="Pfam" id="PF17147">
    <property type="entry name" value="PFOR_II"/>
    <property type="match status" value="1"/>
</dbReference>
<dbReference type="SUPFAM" id="SSF52518">
    <property type="entry name" value="Thiamin diphosphate-binding fold (THDP-binding)"/>
    <property type="match status" value="1"/>
</dbReference>
<dbReference type="InterPro" id="IPR052368">
    <property type="entry name" value="2-oxoacid_oxidoreductase"/>
</dbReference>
<dbReference type="GO" id="GO:0016491">
    <property type="term" value="F:oxidoreductase activity"/>
    <property type="evidence" value="ECO:0007669"/>
    <property type="project" value="UniProtKB-KW"/>
</dbReference>
<dbReference type="Proteomes" id="UP000252355">
    <property type="component" value="Unassembled WGS sequence"/>
</dbReference>
<dbReference type="AlphaFoldDB" id="A0A367ZNM0"/>
<evidence type="ECO:0000313" key="5">
    <source>
        <dbReference type="Proteomes" id="UP000252355"/>
    </source>
</evidence>
<dbReference type="Gene3D" id="3.40.50.970">
    <property type="match status" value="1"/>
</dbReference>
<dbReference type="CDD" id="cd07034">
    <property type="entry name" value="TPP_PYR_PFOR_IOR-alpha_like"/>
    <property type="match status" value="1"/>
</dbReference>
<dbReference type="Gene3D" id="3.40.50.920">
    <property type="match status" value="1"/>
</dbReference>
<dbReference type="InterPro" id="IPR002880">
    <property type="entry name" value="Pyrv_Fd/Flavodoxin_OxRdtase_N"/>
</dbReference>
<protein>
    <submittedName>
        <fullName evidence="4">2-oxoglutarate oxidoreductase, alpha subunit</fullName>
    </submittedName>
</protein>
<feature type="domain" description="Pyruvate flavodoxin/ferredoxin oxidoreductase pyrimidine binding" evidence="2">
    <location>
        <begin position="15"/>
        <end position="202"/>
    </location>
</feature>
<dbReference type="PANTHER" id="PTHR43088:SF1">
    <property type="entry name" value="SUBUNIT OF PYRUVATE:FLAVODOXIN OXIDOREDUCTASE"/>
    <property type="match status" value="1"/>
</dbReference>
<dbReference type="InterPro" id="IPR029061">
    <property type="entry name" value="THDP-binding"/>
</dbReference>
<organism evidence="4 5">
    <name type="scientific">Candidatus Ozemobacter sibiricus</name>
    <dbReference type="NCBI Taxonomy" id="2268124"/>
    <lineage>
        <taxon>Bacteria</taxon>
        <taxon>Candidatus Ozemobacteria</taxon>
        <taxon>Candidatus Ozemobacterales</taxon>
        <taxon>Candidatus Ozemobacteraceae</taxon>
        <taxon>Candidatus Ozemobacter</taxon>
    </lineage>
</organism>
<feature type="domain" description="Pyruvate:ferredoxin oxidoreductase core" evidence="3">
    <location>
        <begin position="255"/>
        <end position="344"/>
    </location>
</feature>
<evidence type="ECO:0000256" key="1">
    <source>
        <dbReference type="ARBA" id="ARBA00023002"/>
    </source>
</evidence>
<reference evidence="4 5" key="1">
    <citation type="submission" date="2018-05" db="EMBL/GenBank/DDBJ databases">
        <title>A metagenomic window into the 2 km-deep terrestrial subsurface aquifer revealed taxonomically and functionally diverse microbial community comprising novel uncultured bacterial lineages.</title>
        <authorList>
            <person name="Kadnikov V.V."/>
            <person name="Mardanov A.V."/>
            <person name="Beletsky A.V."/>
            <person name="Banks D."/>
            <person name="Pimenov N.V."/>
            <person name="Frank Y.A."/>
            <person name="Karnachuk O.V."/>
            <person name="Ravin N.V."/>
        </authorList>
    </citation>
    <scope>NUCLEOTIDE SEQUENCE [LARGE SCALE GENOMIC DNA]</scope>
    <source>
        <strain evidence="4">BY5</strain>
    </source>
</reference>
<sequence length="360" mass="39251">MADKVLMKGNEVIGEAAVLAGCRYYFGYPITPQSEIPAYLSRRLPEVEGVFLQAESEVAAINMVYGAASAGARVMTSSSSPGVSLKQEGLSYIAGAELPCVVVNVVRGGPGLGNISPAQSDYWQATRGGGHGDYRTLVLAPNSVQEIADMTIAAFELADRFRNPVLLLVDGILGQMMEPVQLPAPLSYDLNQKPWALGNPNRKGGRNLCSTIFLDVEQLEEHNWHLYQKYQVVTDEFAKGAYQHLAVETHAVDDAEIILVGYGIISRILKTVVEKARKRGIKAGLVRPKTLWPFPSQVLADLAARTKQFLVVEMSCGQMVEDVKLAVNGRKPVFFFGRTGGTVPSDFEILNEVDKLVRPD</sequence>
<dbReference type="PANTHER" id="PTHR43088">
    <property type="entry name" value="SUBUNIT OF PYRUVATE:FLAVODOXIN OXIDOREDUCTASE-RELATED"/>
    <property type="match status" value="1"/>
</dbReference>
<evidence type="ECO:0000259" key="3">
    <source>
        <dbReference type="Pfam" id="PF17147"/>
    </source>
</evidence>
<dbReference type="InterPro" id="IPR033412">
    <property type="entry name" value="PFOR_II"/>
</dbReference>
<dbReference type="InterPro" id="IPR009014">
    <property type="entry name" value="Transketo_C/PFOR_II"/>
</dbReference>
<dbReference type="Pfam" id="PF01855">
    <property type="entry name" value="POR_N"/>
    <property type="match status" value="1"/>
</dbReference>
<comment type="caution">
    <text evidence="4">The sequence shown here is derived from an EMBL/GenBank/DDBJ whole genome shotgun (WGS) entry which is preliminary data.</text>
</comment>
<dbReference type="EMBL" id="QOQW01000011">
    <property type="protein sequence ID" value="RCK79724.1"/>
    <property type="molecule type" value="Genomic_DNA"/>
</dbReference>
<dbReference type="SUPFAM" id="SSF52922">
    <property type="entry name" value="TK C-terminal domain-like"/>
    <property type="match status" value="1"/>
</dbReference>
<name>A0A367ZNM0_9BACT</name>